<evidence type="ECO:0000256" key="1">
    <source>
        <dbReference type="ARBA" id="ARBA00004123"/>
    </source>
</evidence>
<dbReference type="AlphaFoldDB" id="A0A1E3QLW8"/>
<sequence length="366" mass="42039">MPPKELENSNSREVQYDASGNKINPFIPQFISNAPWYMDQDNTDDPDDYLRHQRLDPALPVVSHTEPVAGKGIVEEVVQHVPAEVIVKKFPKGSCSNCGSMKHKRMDCLERPRKQQNSSTVRRAAPHISVKRNEDYDSKRDRWFGYDTQDWDDRAKVWEDKELAKVRQEIADRVKLEEEKFRKASATFDDFSLEMAELGLIDDFQVGTTYSTGATDDTPTERAKKTIRDRYDQPSYLSNLEDPLSYDPKSRITIDKNKGFINDRSQFVKYLTGEAAEYERTKHFAWEKDKRQSKQQHLEQTAAAFIGGLEDPDGPQVPVADINLNPEASPTAVLLAAKKAQEEKERVRQEKKRKLLEMYGGGKHMK</sequence>
<dbReference type="Pfam" id="PF11708">
    <property type="entry name" value="Slu7"/>
    <property type="match status" value="1"/>
</dbReference>
<evidence type="ECO:0000256" key="3">
    <source>
        <dbReference type="ARBA" id="ARBA00022664"/>
    </source>
</evidence>
<dbReference type="GO" id="GO:0000398">
    <property type="term" value="P:mRNA splicing, via spliceosome"/>
    <property type="evidence" value="ECO:0007669"/>
    <property type="project" value="UniProtKB-UniRule"/>
</dbReference>
<keyword evidence="5 7" id="KW-0508">mRNA splicing</keyword>
<dbReference type="OrthoDB" id="249612at2759"/>
<dbReference type="GO" id="GO:0030628">
    <property type="term" value="F:pre-mRNA 3'-splice site binding"/>
    <property type="evidence" value="ECO:0007669"/>
    <property type="project" value="UniProtKB-UniRule"/>
</dbReference>
<dbReference type="GeneID" id="30150726"/>
<feature type="domain" description="Pre-mRNA-splicing factor SLU7" evidence="9">
    <location>
        <begin position="135"/>
        <end position="365"/>
    </location>
</feature>
<evidence type="ECO:0000256" key="8">
    <source>
        <dbReference type="SAM" id="MobiDB-lite"/>
    </source>
</evidence>
<dbReference type="Proteomes" id="UP000094336">
    <property type="component" value="Unassembled WGS sequence"/>
</dbReference>
<comment type="function">
    <text evidence="7">Involved in pre-mRNA splicing.</text>
</comment>
<dbReference type="RefSeq" id="XP_018983978.1">
    <property type="nucleotide sequence ID" value="XM_019132873.1"/>
</dbReference>
<organism evidence="10 11">
    <name type="scientific">Babjeviella inositovora NRRL Y-12698</name>
    <dbReference type="NCBI Taxonomy" id="984486"/>
    <lineage>
        <taxon>Eukaryota</taxon>
        <taxon>Fungi</taxon>
        <taxon>Dikarya</taxon>
        <taxon>Ascomycota</taxon>
        <taxon>Saccharomycotina</taxon>
        <taxon>Pichiomycetes</taxon>
        <taxon>Serinales incertae sedis</taxon>
        <taxon>Babjeviella</taxon>
    </lineage>
</organism>
<evidence type="ECO:0000259" key="9">
    <source>
        <dbReference type="Pfam" id="PF11708"/>
    </source>
</evidence>
<feature type="compositionally biased region" description="Basic and acidic residues" evidence="8">
    <location>
        <begin position="339"/>
        <end position="348"/>
    </location>
</feature>
<evidence type="ECO:0000256" key="7">
    <source>
        <dbReference type="RuleBase" id="RU367071"/>
    </source>
</evidence>
<reference evidence="11" key="1">
    <citation type="submission" date="2016-05" db="EMBL/GenBank/DDBJ databases">
        <title>Comparative genomics of biotechnologically important yeasts.</title>
        <authorList>
            <consortium name="DOE Joint Genome Institute"/>
            <person name="Riley R."/>
            <person name="Haridas S."/>
            <person name="Wolfe K.H."/>
            <person name="Lopes M.R."/>
            <person name="Hittinger C.T."/>
            <person name="Goker M."/>
            <person name="Salamov A."/>
            <person name="Wisecaver J."/>
            <person name="Long T.M."/>
            <person name="Aerts A.L."/>
            <person name="Barry K."/>
            <person name="Choi C."/>
            <person name="Clum A."/>
            <person name="Coughlan A.Y."/>
            <person name="Deshpande S."/>
            <person name="Douglass A.P."/>
            <person name="Hanson S.J."/>
            <person name="Klenk H.-P."/>
            <person name="Labutti K."/>
            <person name="Lapidus A."/>
            <person name="Lindquist E."/>
            <person name="Lipzen A."/>
            <person name="Meier-Kolthoff J.P."/>
            <person name="Ohm R.A."/>
            <person name="Otillar R.P."/>
            <person name="Pangilinan J."/>
            <person name="Peng Y."/>
            <person name="Rokas A."/>
            <person name="Rosa C.A."/>
            <person name="Scheuner C."/>
            <person name="Sibirny A.A."/>
            <person name="Slot J.C."/>
            <person name="Stielow J.B."/>
            <person name="Sun H."/>
            <person name="Kurtzman C.P."/>
            <person name="Blackwell M."/>
            <person name="Grigoriev I.V."/>
            <person name="Jeffries T.W."/>
        </authorList>
    </citation>
    <scope>NUCLEOTIDE SEQUENCE [LARGE SCALE GENOMIC DNA]</scope>
    <source>
        <strain evidence="11">NRRL Y-12698</strain>
    </source>
</reference>
<comment type="subcellular location">
    <subcellularLocation>
        <location evidence="1 7">Nucleus</location>
    </subcellularLocation>
</comment>
<dbReference type="PANTHER" id="PTHR12942">
    <property type="entry name" value="STEP II SPLICING FACTOR SLU7"/>
    <property type="match status" value="1"/>
</dbReference>
<gene>
    <name evidence="10" type="ORF">BABINDRAFT_8901</name>
</gene>
<accession>A0A1E3QLW8</accession>
<dbReference type="PANTHER" id="PTHR12942:SF2">
    <property type="entry name" value="PRE-MRNA-SPLICING FACTOR SLU7"/>
    <property type="match status" value="1"/>
</dbReference>
<proteinExistence type="inferred from homology"/>
<dbReference type="EMBL" id="KV454434">
    <property type="protein sequence ID" value="ODQ78650.1"/>
    <property type="molecule type" value="Genomic_DNA"/>
</dbReference>
<evidence type="ECO:0000256" key="4">
    <source>
        <dbReference type="ARBA" id="ARBA00022728"/>
    </source>
</evidence>
<feature type="region of interest" description="Disordered" evidence="8">
    <location>
        <begin position="339"/>
        <end position="366"/>
    </location>
</feature>
<evidence type="ECO:0000256" key="5">
    <source>
        <dbReference type="ARBA" id="ARBA00023187"/>
    </source>
</evidence>
<keyword evidence="6 7" id="KW-0539">Nucleus</keyword>
<dbReference type="InterPro" id="IPR039974">
    <property type="entry name" value="Splicing_factor_SLU7"/>
</dbReference>
<dbReference type="GO" id="GO:0005681">
    <property type="term" value="C:spliceosomal complex"/>
    <property type="evidence" value="ECO:0007669"/>
    <property type="project" value="UniProtKB-UniRule"/>
</dbReference>
<keyword evidence="3 7" id="KW-0507">mRNA processing</keyword>
<comment type="similarity">
    <text evidence="2 7">Belongs to the SLU7 family.</text>
</comment>
<comment type="subunit">
    <text evidence="7">Associated with the spliceosome.</text>
</comment>
<protein>
    <recommendedName>
        <fullName evidence="7">Pre-mRNA-splicing factor SLU7</fullName>
    </recommendedName>
</protein>
<evidence type="ECO:0000256" key="6">
    <source>
        <dbReference type="ARBA" id="ARBA00023242"/>
    </source>
</evidence>
<keyword evidence="4 7" id="KW-0747">Spliceosome</keyword>
<evidence type="ECO:0000256" key="2">
    <source>
        <dbReference type="ARBA" id="ARBA00007203"/>
    </source>
</evidence>
<evidence type="ECO:0000313" key="11">
    <source>
        <dbReference type="Proteomes" id="UP000094336"/>
    </source>
</evidence>
<keyword evidence="11" id="KW-1185">Reference proteome</keyword>
<name>A0A1E3QLW8_9ASCO</name>
<evidence type="ECO:0000313" key="10">
    <source>
        <dbReference type="EMBL" id="ODQ78650.1"/>
    </source>
</evidence>
<dbReference type="STRING" id="984486.A0A1E3QLW8"/>
<dbReference type="InterPro" id="IPR021715">
    <property type="entry name" value="Slu7_dom"/>
</dbReference>